<feature type="transmembrane region" description="Helical" evidence="7">
    <location>
        <begin position="371"/>
        <end position="393"/>
    </location>
</feature>
<dbReference type="AlphaFoldDB" id="A0AAN9T599"/>
<feature type="transmembrane region" description="Helical" evidence="7">
    <location>
        <begin position="187"/>
        <end position="209"/>
    </location>
</feature>
<dbReference type="Proteomes" id="UP001367676">
    <property type="component" value="Unassembled WGS sequence"/>
</dbReference>
<dbReference type="EMBL" id="JBBCAQ010000041">
    <property type="protein sequence ID" value="KAK7571123.1"/>
    <property type="molecule type" value="Genomic_DNA"/>
</dbReference>
<dbReference type="PANTHER" id="PTHR13317">
    <property type="entry name" value="TRANSMEMBRANE ANTERIOR POSTERIOR TRANSFORMATION PROTEIN 1 HOMOLOG"/>
    <property type="match status" value="1"/>
</dbReference>
<evidence type="ECO:0000256" key="4">
    <source>
        <dbReference type="ARBA" id="ARBA00022989"/>
    </source>
</evidence>
<feature type="compositionally biased region" description="Polar residues" evidence="6">
    <location>
        <begin position="508"/>
        <end position="519"/>
    </location>
</feature>
<dbReference type="GO" id="GO:0005789">
    <property type="term" value="C:endoplasmic reticulum membrane"/>
    <property type="evidence" value="ECO:0007669"/>
    <property type="project" value="TreeGrafter"/>
</dbReference>
<proteinExistence type="inferred from homology"/>
<feature type="compositionally biased region" description="Basic and acidic residues" evidence="6">
    <location>
        <begin position="521"/>
        <end position="530"/>
    </location>
</feature>
<sequence>MRAPEKSSFLKFINIELTRNYVLEYDEEQYSAVRKKLYLFMKIPREVEKFMAYGFFQCADSFLFIYTFLPLRFLLALFGFCSRIFFSAIGYKYKKWLKPAEICDLLKVSILVICSFMMSYIDTSVIYHLIKSQSVIKLYIFYNMLEVGDRLFSAFGQDIIDALFWTATEPRNSRAGVVGVILHEISAVTYVFLHSCLVLIQATILNVAINSSNRALLVIMLSNNFIEIKGSVFKKFDKNNLFQVSCSDVRERFHLLVLLSIVVLLTMKEYAWAEEKFYDMMLDCFTVVFSELAVDWIKHAFITKFNELPIEIYKEYTYSLAYDIAQTHQRHAFTDHSDLVARRMGFIPLPLGVVILHVLRMVVTIHGIPSYILLGLGYLCMVTTRIANNIYILGQACNLIHQHHKEKQQSTNESTHVIRRVVSTDTATTPTHPSAALKKRAVSIDLTPRDLMSTKSNDSCPGLRSPAIFSNSNVNIHEISLNEEVLKPTPSECFDPQKLESIGESDNEFLTRSEPNMQTEIPRDDVDKLNDSMNSLNLSDDNLANKRAESEPLIHHS</sequence>
<keyword evidence="4 7" id="KW-1133">Transmembrane helix</keyword>
<reference evidence="8 9" key="1">
    <citation type="submission" date="2024-03" db="EMBL/GenBank/DDBJ databases">
        <title>Adaptation during the transition from Ophiocordyceps entomopathogen to insect associate is accompanied by gene loss and intensified selection.</title>
        <authorList>
            <person name="Ward C.M."/>
            <person name="Onetto C.A."/>
            <person name="Borneman A.R."/>
        </authorList>
    </citation>
    <scope>NUCLEOTIDE SEQUENCE [LARGE SCALE GENOMIC DNA]</scope>
    <source>
        <strain evidence="8">AWRI1</strain>
        <tissue evidence="8">Single Adult Female</tissue>
    </source>
</reference>
<evidence type="ECO:0000256" key="5">
    <source>
        <dbReference type="ARBA" id="ARBA00023136"/>
    </source>
</evidence>
<evidence type="ECO:0000256" key="6">
    <source>
        <dbReference type="SAM" id="MobiDB-lite"/>
    </source>
</evidence>
<feature type="transmembrane region" description="Helical" evidence="7">
    <location>
        <begin position="75"/>
        <end position="93"/>
    </location>
</feature>
<feature type="region of interest" description="Disordered" evidence="6">
    <location>
        <begin position="502"/>
        <end position="557"/>
    </location>
</feature>
<evidence type="ECO:0000256" key="3">
    <source>
        <dbReference type="ARBA" id="ARBA00022692"/>
    </source>
</evidence>
<gene>
    <name evidence="8" type="ORF">V9T40_014727</name>
</gene>
<dbReference type="InterPro" id="IPR008010">
    <property type="entry name" value="Tatp1"/>
</dbReference>
<organism evidence="8 9">
    <name type="scientific">Parthenolecanium corni</name>
    <dbReference type="NCBI Taxonomy" id="536013"/>
    <lineage>
        <taxon>Eukaryota</taxon>
        <taxon>Metazoa</taxon>
        <taxon>Ecdysozoa</taxon>
        <taxon>Arthropoda</taxon>
        <taxon>Hexapoda</taxon>
        <taxon>Insecta</taxon>
        <taxon>Pterygota</taxon>
        <taxon>Neoptera</taxon>
        <taxon>Paraneoptera</taxon>
        <taxon>Hemiptera</taxon>
        <taxon>Sternorrhyncha</taxon>
        <taxon>Coccoidea</taxon>
        <taxon>Coccidae</taxon>
        <taxon>Parthenolecanium</taxon>
    </lineage>
</organism>
<name>A0AAN9T599_9HEMI</name>
<keyword evidence="3 7" id="KW-0812">Transmembrane</keyword>
<comment type="subcellular location">
    <subcellularLocation>
        <location evidence="1">Membrane</location>
        <topology evidence="1">Multi-pass membrane protein</topology>
    </subcellularLocation>
</comment>
<dbReference type="GO" id="GO:0036064">
    <property type="term" value="C:ciliary basal body"/>
    <property type="evidence" value="ECO:0007669"/>
    <property type="project" value="TreeGrafter"/>
</dbReference>
<comment type="similarity">
    <text evidence="2">Belongs to the TAPT1 family.</text>
</comment>
<feature type="transmembrane region" description="Helical" evidence="7">
    <location>
        <begin position="105"/>
        <end position="130"/>
    </location>
</feature>
<keyword evidence="9" id="KW-1185">Reference proteome</keyword>
<feature type="compositionally biased region" description="Low complexity" evidence="6">
    <location>
        <begin position="531"/>
        <end position="542"/>
    </location>
</feature>
<evidence type="ECO:0000313" key="9">
    <source>
        <dbReference type="Proteomes" id="UP001367676"/>
    </source>
</evidence>
<dbReference type="PANTHER" id="PTHR13317:SF4">
    <property type="entry name" value="TRANSMEMBRANE ANTERIOR POSTERIOR TRANSFORMATION PROTEIN 1 HOMOLOG"/>
    <property type="match status" value="1"/>
</dbReference>
<protein>
    <submittedName>
        <fullName evidence="8">Uncharacterized protein</fullName>
    </submittedName>
</protein>
<evidence type="ECO:0000313" key="8">
    <source>
        <dbReference type="EMBL" id="KAK7571123.1"/>
    </source>
</evidence>
<keyword evidence="5 7" id="KW-0472">Membrane</keyword>
<evidence type="ECO:0000256" key="7">
    <source>
        <dbReference type="SAM" id="Phobius"/>
    </source>
</evidence>
<accession>A0AAN9T599</accession>
<feature type="transmembrane region" description="Helical" evidence="7">
    <location>
        <begin position="340"/>
        <end position="359"/>
    </location>
</feature>
<feature type="compositionally biased region" description="Basic and acidic residues" evidence="6">
    <location>
        <begin position="543"/>
        <end position="557"/>
    </location>
</feature>
<evidence type="ECO:0000256" key="2">
    <source>
        <dbReference type="ARBA" id="ARBA00008803"/>
    </source>
</evidence>
<comment type="caution">
    <text evidence="8">The sequence shown here is derived from an EMBL/GenBank/DDBJ whole genome shotgun (WGS) entry which is preliminary data.</text>
</comment>
<dbReference type="GO" id="GO:0045724">
    <property type="term" value="P:positive regulation of cilium assembly"/>
    <property type="evidence" value="ECO:0007669"/>
    <property type="project" value="TreeGrafter"/>
</dbReference>
<evidence type="ECO:0000256" key="1">
    <source>
        <dbReference type="ARBA" id="ARBA00004141"/>
    </source>
</evidence>
<dbReference type="Pfam" id="PF05346">
    <property type="entry name" value="DUF747"/>
    <property type="match status" value="1"/>
</dbReference>